<reference evidence="1 2" key="1">
    <citation type="journal article" date="2013" name="Genome Announc.">
        <title>Genome Sequence of Novosphingobium lindaniclasticum LE124T, Isolated from a Hexachlorocyclohexane Dumpsite.</title>
        <authorList>
            <person name="Saxena A."/>
            <person name="Nayyar N."/>
            <person name="Sangwan N."/>
            <person name="Kumari R."/>
            <person name="Khurana J.P."/>
            <person name="Lal R."/>
        </authorList>
    </citation>
    <scope>NUCLEOTIDE SEQUENCE [LARGE SCALE GENOMIC DNA]</scope>
    <source>
        <strain evidence="1 2">LE124</strain>
    </source>
</reference>
<comment type="caution">
    <text evidence="1">The sequence shown here is derived from an EMBL/GenBank/DDBJ whole genome shotgun (WGS) entry which is preliminary data.</text>
</comment>
<protein>
    <submittedName>
        <fullName evidence="1">Uncharacterized protein</fullName>
    </submittedName>
</protein>
<dbReference type="AlphaFoldDB" id="T0HIL9"/>
<accession>T0HIL9</accession>
<dbReference type="eggNOG" id="COG0645">
    <property type="taxonomic scope" value="Bacteria"/>
</dbReference>
<evidence type="ECO:0000313" key="1">
    <source>
        <dbReference type="EMBL" id="EQB11993.1"/>
    </source>
</evidence>
<evidence type="ECO:0000313" key="2">
    <source>
        <dbReference type="Proteomes" id="UP000015527"/>
    </source>
</evidence>
<dbReference type="Proteomes" id="UP000015527">
    <property type="component" value="Unassembled WGS sequence"/>
</dbReference>
<dbReference type="PATRIC" id="fig|1096930.3.peg.3137"/>
<dbReference type="RefSeq" id="WP_021234962.1">
    <property type="nucleotide sequence ID" value="NZ_ATHL01000100.1"/>
</dbReference>
<organism evidence="1 2">
    <name type="scientific">Novosphingobium lindaniclasticum LE124</name>
    <dbReference type="NCBI Taxonomy" id="1096930"/>
    <lineage>
        <taxon>Bacteria</taxon>
        <taxon>Pseudomonadati</taxon>
        <taxon>Pseudomonadota</taxon>
        <taxon>Alphaproteobacteria</taxon>
        <taxon>Sphingomonadales</taxon>
        <taxon>Sphingomonadaceae</taxon>
        <taxon>Novosphingobium</taxon>
    </lineage>
</organism>
<sequence length="317" mass="33963">MIDNAVHPADDQTAEALLRADLARGDAMADSVLPILQYLLAAEDSALFSDEILARVRGMIADMARQIVSPLHLGEDHAQPFAEDAEDLARALMADALLLSHVHALALEWQMTERLQVRLGLDPVVPPLVQAMLASAEGTVHGNAVSWLAAQARWCQAQRRMSLPLEELPGDLLHRVLLAARQAVTGRAPESERLMSVEGDLRRRYDEGATRLALAGRLLTGLGGAYHVALSVAHAGTALFLTALSVGAGLRREAAVLATHEAQLARLALALRAAGLKPADIERQFLAIHPEAMLPEGFERLGTDMAASILASGRLGR</sequence>
<gene>
    <name evidence="1" type="ORF">L284_15785</name>
</gene>
<dbReference type="OrthoDB" id="7390251at2"/>
<proteinExistence type="predicted"/>
<keyword evidence="2" id="KW-1185">Reference proteome</keyword>
<dbReference type="EMBL" id="ATHL01000100">
    <property type="protein sequence ID" value="EQB11993.1"/>
    <property type="molecule type" value="Genomic_DNA"/>
</dbReference>
<name>T0HIL9_9SPHN</name>